<feature type="compositionally biased region" description="Low complexity" evidence="4">
    <location>
        <begin position="75"/>
        <end position="86"/>
    </location>
</feature>
<protein>
    <submittedName>
        <fullName evidence="5">Uncharacterized protein</fullName>
    </submittedName>
</protein>
<evidence type="ECO:0000256" key="4">
    <source>
        <dbReference type="SAM" id="MobiDB-lite"/>
    </source>
</evidence>
<name>A0AA36I223_9DINO</name>
<dbReference type="Gene3D" id="3.30.70.141">
    <property type="entry name" value="Nucleoside diphosphate kinase-like domain"/>
    <property type="match status" value="1"/>
</dbReference>
<keyword evidence="2" id="KW-0963">Cytoplasm</keyword>
<dbReference type="InterPro" id="IPR036850">
    <property type="entry name" value="NDK-like_dom_sf"/>
</dbReference>
<comment type="caution">
    <text evidence="5">The sequence shown here is derived from an EMBL/GenBank/DDBJ whole genome shotgun (WGS) entry which is preliminary data.</text>
</comment>
<accession>A0AA36I223</accession>
<evidence type="ECO:0000313" key="6">
    <source>
        <dbReference type="Proteomes" id="UP001178507"/>
    </source>
</evidence>
<feature type="region of interest" description="Disordered" evidence="4">
    <location>
        <begin position="177"/>
        <end position="291"/>
    </location>
</feature>
<evidence type="ECO:0000256" key="1">
    <source>
        <dbReference type="ARBA" id="ARBA00004496"/>
    </source>
</evidence>
<dbReference type="SUPFAM" id="SSF54919">
    <property type="entry name" value="Nucleoside diphosphate kinase, NDK"/>
    <property type="match status" value="1"/>
</dbReference>
<feature type="compositionally biased region" description="Basic and acidic residues" evidence="4">
    <location>
        <begin position="408"/>
        <end position="424"/>
    </location>
</feature>
<organism evidence="5 6">
    <name type="scientific">Effrenium voratum</name>
    <dbReference type="NCBI Taxonomy" id="2562239"/>
    <lineage>
        <taxon>Eukaryota</taxon>
        <taxon>Sar</taxon>
        <taxon>Alveolata</taxon>
        <taxon>Dinophyceae</taxon>
        <taxon>Suessiales</taxon>
        <taxon>Symbiodiniaceae</taxon>
        <taxon>Effrenium</taxon>
    </lineage>
</organism>
<evidence type="ECO:0000256" key="3">
    <source>
        <dbReference type="SAM" id="Coils"/>
    </source>
</evidence>
<sequence length="1308" mass="141211">MADDWEFPAELDEFLEFCVEEHAGDFEVISREFLEVASGLDDQLADRAEEAFSAECLRRRYIQLHEADQPKQLEPEPAAPEVSAPAQADWRQLAESEAPPSQFSVLTDSLQDRVRRIYNTVQLRLPSAYAKDAHSEGSEGDGSEEEGGFAGPMEQTEELKEAALRLFGSEDLGHVVDDLATEPMDRDPSGLIARALKGEESDSGDSALEEFQAMRRAAKESSQPDTSARKPAPTSSKPKPAFSAPKAVVKAKAAVPRAPQPGFVRLELVESSSEEAEDPEPSSEEEEEDTAHLRVLSRLLAKVSPSSDCPWDAWLEATHAWPHLKLKLPGDFCRKGSDLRVNLEVEVLKQLIEEEKCAQANAKQRKREEVEHHAEKVKEYIREAELRRELMRKRLGAVLAPRSEQLEEMLRKDKAAKPPKETSPKPKAAKAASAKAASLGPGKAAASAKATSPSAEVKAEAAAARMKLMEEEKAAKARQEKIDLLLQEVSQHRLPLWDDVVSAGCSLPSLQGEIFLLPWDEEAAPTLCRLAGENQAQAMLMLPLPQVAQAYASHPAWPSKPPTCRSLVAVEASADAAGEKLLGPFPAQPLQRPLALWAHEEGKPELDVEVLEETICVAFQKLEPEILEVVLQELAAQGLQVVGLRLLRPASSAASARSAGSVVGISVGLRAALAAEKVLLLALRAPHALQLWRAMLGPSDPALARQTDPESLNARFGGQSRAEALALAPSGKAADVVWAFGGRSEAFLGEATQALHAIQVLQPKVYCLELSEVDVSCCGTALCAAALRSGRLLDLRGCGESRVLVHGFREGGAGFLRHCPLGPPPGDLGSGRPVAFTEKPPLAISELLPPVAPVAAVEEDFDAAEPEVLVVALAPQSGLKEPLLLRDATEALYQKFRPEACYEVGSCVELLDVRVLDLQVLGGATAQAALQGFQNFAQLARHALEDASRFWWSAGKEHGLVALLCFRGDKAISRFKTFLAREWKLSAATEGDVLFSPSREVARRAVRCFFGHLELPTFAQLPPQHFFSLRRFQPATETGAAERLSEAVLFPKTSAEQRTLAVLSLEDSVVYKALSAADQHGFVLEAVALEAPAALQRELFQQEVADGSLRPEDWDAFQPTMARCLVLELSRRQAVKRFAQLCGGADPQVNHRQLRVSLRSGDRIRNGLRCATSLHSAAALLRAAVLDAPSSDAARGVGLDAEAAEQGLELALVVASSAEPLLLLRDVLHALGTAKLLVAALRLSKEAEKTRLKDAPGPVLLVAVEGPRAAAAAEVALREVKAASTVAPAAEVAKVFERLAGRHYLVEG</sequence>
<reference evidence="5" key="1">
    <citation type="submission" date="2023-08" db="EMBL/GenBank/DDBJ databases">
        <authorList>
            <person name="Chen Y."/>
            <person name="Shah S."/>
            <person name="Dougan E. K."/>
            <person name="Thang M."/>
            <person name="Chan C."/>
        </authorList>
    </citation>
    <scope>NUCLEOTIDE SEQUENCE</scope>
</reference>
<feature type="region of interest" description="Disordered" evidence="4">
    <location>
        <begin position="68"/>
        <end position="103"/>
    </location>
</feature>
<proteinExistence type="predicted"/>
<feature type="compositionally biased region" description="Low complexity" evidence="4">
    <location>
        <begin position="425"/>
        <end position="438"/>
    </location>
</feature>
<feature type="region of interest" description="Disordered" evidence="4">
    <location>
        <begin position="408"/>
        <end position="438"/>
    </location>
</feature>
<dbReference type="EMBL" id="CAUJNA010000646">
    <property type="protein sequence ID" value="CAJ1379611.1"/>
    <property type="molecule type" value="Genomic_DNA"/>
</dbReference>
<evidence type="ECO:0000256" key="2">
    <source>
        <dbReference type="ARBA" id="ARBA00022490"/>
    </source>
</evidence>
<feature type="compositionally biased region" description="Basic and acidic residues" evidence="4">
    <location>
        <begin position="177"/>
        <end position="188"/>
    </location>
</feature>
<keyword evidence="6" id="KW-1185">Reference proteome</keyword>
<feature type="coiled-coil region" evidence="3">
    <location>
        <begin position="459"/>
        <end position="488"/>
    </location>
</feature>
<keyword evidence="3" id="KW-0175">Coiled coil</keyword>
<feature type="compositionally biased region" description="Low complexity" evidence="4">
    <location>
        <begin position="229"/>
        <end position="257"/>
    </location>
</feature>
<feature type="compositionally biased region" description="Acidic residues" evidence="4">
    <location>
        <begin position="138"/>
        <end position="147"/>
    </location>
</feature>
<comment type="subcellular location">
    <subcellularLocation>
        <location evidence="1">Cytoplasm</location>
    </subcellularLocation>
</comment>
<gene>
    <name evidence="5" type="ORF">EVOR1521_LOCUS7800</name>
</gene>
<dbReference type="PANTHER" id="PTHR43109">
    <property type="entry name" value="NUCLEOSIDE DIPHOSPHATE KINASE 7"/>
    <property type="match status" value="1"/>
</dbReference>
<feature type="coiled-coil region" evidence="3">
    <location>
        <begin position="345"/>
        <end position="394"/>
    </location>
</feature>
<dbReference type="GO" id="GO:0005879">
    <property type="term" value="C:axonemal microtubule"/>
    <property type="evidence" value="ECO:0007669"/>
    <property type="project" value="TreeGrafter"/>
</dbReference>
<dbReference type="Proteomes" id="UP001178507">
    <property type="component" value="Unassembled WGS sequence"/>
</dbReference>
<feature type="compositionally biased region" description="Acidic residues" evidence="4">
    <location>
        <begin position="272"/>
        <end position="289"/>
    </location>
</feature>
<feature type="region of interest" description="Disordered" evidence="4">
    <location>
        <begin position="129"/>
        <end position="165"/>
    </location>
</feature>
<dbReference type="PANTHER" id="PTHR43109:SF3">
    <property type="entry name" value="DYNEIN AXONEMAL ASSEMBLY FACTOR 8"/>
    <property type="match status" value="1"/>
</dbReference>
<evidence type="ECO:0000313" key="5">
    <source>
        <dbReference type="EMBL" id="CAJ1379611.1"/>
    </source>
</evidence>